<dbReference type="OrthoDB" id="5559898at2759"/>
<comment type="subcellular location">
    <subcellularLocation>
        <location evidence="2">Cytoplasm</location>
    </subcellularLocation>
    <subcellularLocation>
        <location evidence="1">Nucleus</location>
    </subcellularLocation>
</comment>
<evidence type="ECO:0000256" key="4">
    <source>
        <dbReference type="ARBA" id="ARBA00022737"/>
    </source>
</evidence>
<keyword evidence="3" id="KW-0963">Cytoplasm</keyword>
<keyword evidence="7" id="KW-1185">Reference proteome</keyword>
<dbReference type="InterPro" id="IPR011989">
    <property type="entry name" value="ARM-like"/>
</dbReference>
<dbReference type="EMBL" id="PUHQ01000090">
    <property type="protein sequence ID" value="KAG0656875.1"/>
    <property type="molecule type" value="Genomic_DNA"/>
</dbReference>
<protein>
    <recommendedName>
        <fullName evidence="8">Armadillo repeat-containing protein 8</fullName>
    </recommendedName>
</protein>
<dbReference type="InterPro" id="IPR000225">
    <property type="entry name" value="Armadillo"/>
</dbReference>
<evidence type="ECO:0000256" key="3">
    <source>
        <dbReference type="ARBA" id="ARBA00022490"/>
    </source>
</evidence>
<comment type="caution">
    <text evidence="6">The sequence shown here is derived from an EMBL/GenBank/DDBJ whole genome shotgun (WGS) entry which is preliminary data.</text>
</comment>
<dbReference type="GO" id="GO:0034657">
    <property type="term" value="C:GID complex"/>
    <property type="evidence" value="ECO:0007669"/>
    <property type="project" value="TreeGrafter"/>
</dbReference>
<dbReference type="PANTHER" id="PTHR15651">
    <property type="entry name" value="ARMADILLO REPEAT-CONTAINING PROTEIN 8"/>
    <property type="match status" value="1"/>
</dbReference>
<dbReference type="SMART" id="SM00185">
    <property type="entry name" value="ARM"/>
    <property type="match status" value="5"/>
</dbReference>
<evidence type="ECO:0000256" key="5">
    <source>
        <dbReference type="ARBA" id="ARBA00023242"/>
    </source>
</evidence>
<evidence type="ECO:0000256" key="2">
    <source>
        <dbReference type="ARBA" id="ARBA00004496"/>
    </source>
</evidence>
<evidence type="ECO:0000313" key="6">
    <source>
        <dbReference type="EMBL" id="KAG0656875.1"/>
    </source>
</evidence>
<keyword evidence="5" id="KW-0539">Nucleus</keyword>
<dbReference type="InterPro" id="IPR038739">
    <property type="entry name" value="ARMC8/Vid28"/>
</dbReference>
<organism evidence="6 7">
    <name type="scientific">Rhodotorula mucilaginosa</name>
    <name type="common">Yeast</name>
    <name type="synonym">Rhodotorula rubra</name>
    <dbReference type="NCBI Taxonomy" id="5537"/>
    <lineage>
        <taxon>Eukaryota</taxon>
        <taxon>Fungi</taxon>
        <taxon>Dikarya</taxon>
        <taxon>Basidiomycota</taxon>
        <taxon>Pucciniomycotina</taxon>
        <taxon>Microbotryomycetes</taxon>
        <taxon>Sporidiobolales</taxon>
        <taxon>Sporidiobolaceae</taxon>
        <taxon>Rhodotorula</taxon>
    </lineage>
</organism>
<gene>
    <name evidence="6" type="ORF">C6P46_006896</name>
</gene>
<dbReference type="Pfam" id="PF00514">
    <property type="entry name" value="Arm"/>
    <property type="match status" value="1"/>
</dbReference>
<proteinExistence type="predicted"/>
<keyword evidence="4" id="KW-0677">Repeat</keyword>
<sequence>MTVPLTAPLLVIPPDATPTATLAILAKTKRRIIGPQSVKAAAIKAGAFEQLVQLLGAPNPDAAAPEGSAEDPLLAVRTEAASILASLSIPTLSAISTLLAANAYDVVASQLVLALSQRAASTRPEQSKAIEALLRALKALYGDLVKVVGPREWGTDVIGASIDAVERRDAESLWTLVVPADRAKVADEKGKGKGKEGDSTIGTVEGLDVVDLAQLQAKADEVLLRAFADPRPGGAVGPSAPTHASASPPSYVRSELLNRLLLHVLVSPAASGEAERMRQVDLLCGFLAGTVRSPVQREALVHGDEGAQAIATLRELVQIAPDKASADPFPTAMQGGSAAGTDSSNLQRYASFMQSPTPSLRLAAAALCSVLSKQFNRYTGRSKLDSELGGAVTSTLLSLIEHESELRARAAFIFAYHVADEPNMQQRAVAAQCLNVFRALLAENVKQENPYPTPATLEELGRVREGLLLSIATLCATSETHRRAVLDAQLLPLILESFLHPFVGVRAAACHCVRALSRSVSVLRTDMVESEAHSLLVWLLREDENDVVKVTATAAAANLLLEFSPVRNALVEAGCIPRMCQLVIKSSNEALQLNAMWAIKNATYQSSADFKRTVLAHLTWDILARRVFYGTVQLTALARLILYRGVSTSFSLIASPVPSVAEVALGILRNITCVTNNEAITGLRDDEMGEKRLLDLLEDRIAEGAAVGGPGNGSSGAGAPAAERNAVEALYCLNNIATAHEAAQLAIASRTMLLRYLLLFLDRGSLSLRVASLWVLHNLVYRRTGPAGLAHGNGYGHSHGHRSTRRAVPREVVEKLRAMGLEAKLRTLERDPELDVRERVRDLTEALVLS</sequence>
<dbReference type="GO" id="GO:0043161">
    <property type="term" value="P:proteasome-mediated ubiquitin-dependent protein catabolic process"/>
    <property type="evidence" value="ECO:0007669"/>
    <property type="project" value="TreeGrafter"/>
</dbReference>
<evidence type="ECO:0008006" key="8">
    <source>
        <dbReference type="Google" id="ProtNLM"/>
    </source>
</evidence>
<dbReference type="Gene3D" id="1.25.10.10">
    <property type="entry name" value="Leucine-rich Repeat Variant"/>
    <property type="match status" value="1"/>
</dbReference>
<dbReference type="Proteomes" id="UP000777482">
    <property type="component" value="Unassembled WGS sequence"/>
</dbReference>
<evidence type="ECO:0000313" key="7">
    <source>
        <dbReference type="Proteomes" id="UP000777482"/>
    </source>
</evidence>
<dbReference type="InterPro" id="IPR016024">
    <property type="entry name" value="ARM-type_fold"/>
</dbReference>
<accession>A0A9P6VXI0</accession>
<dbReference type="AlphaFoldDB" id="A0A9P6VXI0"/>
<dbReference type="SUPFAM" id="SSF48371">
    <property type="entry name" value="ARM repeat"/>
    <property type="match status" value="2"/>
</dbReference>
<name>A0A9P6VXI0_RHOMI</name>
<reference evidence="6 7" key="1">
    <citation type="submission" date="2020-11" db="EMBL/GenBank/DDBJ databases">
        <title>Kefir isolates.</title>
        <authorList>
            <person name="Marcisauskas S."/>
            <person name="Kim Y."/>
            <person name="Blasche S."/>
        </authorList>
    </citation>
    <scope>NUCLEOTIDE SEQUENCE [LARGE SCALE GENOMIC DNA]</scope>
    <source>
        <strain evidence="6 7">KR</strain>
    </source>
</reference>
<dbReference type="GO" id="GO:0005634">
    <property type="term" value="C:nucleus"/>
    <property type="evidence" value="ECO:0007669"/>
    <property type="project" value="UniProtKB-SubCell"/>
</dbReference>
<evidence type="ECO:0000256" key="1">
    <source>
        <dbReference type="ARBA" id="ARBA00004123"/>
    </source>
</evidence>
<dbReference type="PANTHER" id="PTHR15651:SF7">
    <property type="entry name" value="ARMADILLO REPEAT-CONTAINING PROTEIN 8"/>
    <property type="match status" value="1"/>
</dbReference>
<dbReference type="GO" id="GO:0005737">
    <property type="term" value="C:cytoplasm"/>
    <property type="evidence" value="ECO:0007669"/>
    <property type="project" value="UniProtKB-SubCell"/>
</dbReference>